<name>A0ABN9PZW5_9DINO</name>
<evidence type="ECO:0000313" key="3">
    <source>
        <dbReference type="Proteomes" id="UP001189429"/>
    </source>
</evidence>
<accession>A0ABN9PZW5</accession>
<proteinExistence type="predicted"/>
<keyword evidence="3" id="KW-1185">Reference proteome</keyword>
<gene>
    <name evidence="2" type="ORF">PCOR1329_LOCUS7536</name>
</gene>
<organism evidence="2 3">
    <name type="scientific">Prorocentrum cordatum</name>
    <dbReference type="NCBI Taxonomy" id="2364126"/>
    <lineage>
        <taxon>Eukaryota</taxon>
        <taxon>Sar</taxon>
        <taxon>Alveolata</taxon>
        <taxon>Dinophyceae</taxon>
        <taxon>Prorocentrales</taxon>
        <taxon>Prorocentraceae</taxon>
        <taxon>Prorocentrum</taxon>
    </lineage>
</organism>
<dbReference type="Proteomes" id="UP001189429">
    <property type="component" value="Unassembled WGS sequence"/>
</dbReference>
<reference evidence="2" key="1">
    <citation type="submission" date="2023-10" db="EMBL/GenBank/DDBJ databases">
        <authorList>
            <person name="Chen Y."/>
            <person name="Shah S."/>
            <person name="Dougan E. K."/>
            <person name="Thang M."/>
            <person name="Chan C."/>
        </authorList>
    </citation>
    <scope>NUCLEOTIDE SEQUENCE [LARGE SCALE GENOMIC DNA]</scope>
</reference>
<feature type="compositionally biased region" description="Low complexity" evidence="1">
    <location>
        <begin position="1"/>
        <end position="16"/>
    </location>
</feature>
<evidence type="ECO:0000313" key="2">
    <source>
        <dbReference type="EMBL" id="CAK0798898.1"/>
    </source>
</evidence>
<dbReference type="EMBL" id="CAUYUJ010002042">
    <property type="protein sequence ID" value="CAK0798898.1"/>
    <property type="molecule type" value="Genomic_DNA"/>
</dbReference>
<sequence>MRVSPAEQQPREPAAAGEKAPRDLDTFAEKIYALVALVYGRVKMSSLVHAGICLGVCTPSKSHGQHMSEICGAIRSNPQIFVSWPETPTYTYQVDELEIVCR</sequence>
<feature type="region of interest" description="Disordered" evidence="1">
    <location>
        <begin position="1"/>
        <end position="21"/>
    </location>
</feature>
<comment type="caution">
    <text evidence="2">The sequence shown here is derived from an EMBL/GenBank/DDBJ whole genome shotgun (WGS) entry which is preliminary data.</text>
</comment>
<protein>
    <submittedName>
        <fullName evidence="2">Uncharacterized protein</fullName>
    </submittedName>
</protein>
<evidence type="ECO:0000256" key="1">
    <source>
        <dbReference type="SAM" id="MobiDB-lite"/>
    </source>
</evidence>